<evidence type="ECO:0000313" key="8">
    <source>
        <dbReference type="EMBL" id="CAB3753972.1"/>
    </source>
</evidence>
<protein>
    <recommendedName>
        <fullName evidence="7">Cation efflux protein transmembrane domain-containing protein</fullName>
    </recommendedName>
</protein>
<feature type="transmembrane region" description="Helical" evidence="6">
    <location>
        <begin position="80"/>
        <end position="102"/>
    </location>
</feature>
<evidence type="ECO:0000256" key="5">
    <source>
        <dbReference type="ARBA" id="ARBA00023136"/>
    </source>
</evidence>
<dbReference type="Proteomes" id="UP000494329">
    <property type="component" value="Unassembled WGS sequence"/>
</dbReference>
<dbReference type="Pfam" id="PF01545">
    <property type="entry name" value="Cation_efflux"/>
    <property type="match status" value="1"/>
</dbReference>
<evidence type="ECO:0000256" key="6">
    <source>
        <dbReference type="SAM" id="Phobius"/>
    </source>
</evidence>
<dbReference type="Gene3D" id="1.20.1510.10">
    <property type="entry name" value="Cation efflux protein transmembrane domain"/>
    <property type="match status" value="1"/>
</dbReference>
<dbReference type="GO" id="GO:0008324">
    <property type="term" value="F:monoatomic cation transmembrane transporter activity"/>
    <property type="evidence" value="ECO:0007669"/>
    <property type="project" value="InterPro"/>
</dbReference>
<dbReference type="InterPro" id="IPR058533">
    <property type="entry name" value="Cation_efflux_TM"/>
</dbReference>
<feature type="transmembrane region" description="Helical" evidence="6">
    <location>
        <begin position="181"/>
        <end position="200"/>
    </location>
</feature>
<feature type="transmembrane region" description="Helical" evidence="6">
    <location>
        <begin position="12"/>
        <end position="37"/>
    </location>
</feature>
<reference evidence="8 9" key="1">
    <citation type="submission" date="2020-04" db="EMBL/GenBank/DDBJ databases">
        <authorList>
            <person name="De Canck E."/>
        </authorList>
    </citation>
    <scope>NUCLEOTIDE SEQUENCE [LARGE SCALE GENOMIC DNA]</scope>
    <source>
        <strain evidence="8 9">LMG 29739</strain>
    </source>
</reference>
<dbReference type="RefSeq" id="WP_175110585.1">
    <property type="nucleotide sequence ID" value="NZ_CADIKF010000011.1"/>
</dbReference>
<dbReference type="PANTHER" id="PTHR43840:SF15">
    <property type="entry name" value="MITOCHONDRIAL METAL TRANSPORTER 1-RELATED"/>
    <property type="match status" value="1"/>
</dbReference>
<proteinExistence type="predicted"/>
<keyword evidence="2" id="KW-0813">Transport</keyword>
<dbReference type="InterPro" id="IPR050291">
    <property type="entry name" value="CDF_Transporter"/>
</dbReference>
<feature type="domain" description="Cation efflux protein transmembrane" evidence="7">
    <location>
        <begin position="17"/>
        <end position="205"/>
    </location>
</feature>
<keyword evidence="5 6" id="KW-0472">Membrane</keyword>
<keyword evidence="4 6" id="KW-1133">Transmembrane helix</keyword>
<comment type="subcellular location">
    <subcellularLocation>
        <location evidence="1">Membrane</location>
        <topology evidence="1">Multi-pass membrane protein</topology>
    </subcellularLocation>
</comment>
<dbReference type="SUPFAM" id="SSF161111">
    <property type="entry name" value="Cation efflux protein transmembrane domain-like"/>
    <property type="match status" value="1"/>
</dbReference>
<evidence type="ECO:0000256" key="4">
    <source>
        <dbReference type="ARBA" id="ARBA00022989"/>
    </source>
</evidence>
<evidence type="ECO:0000259" key="7">
    <source>
        <dbReference type="Pfam" id="PF01545"/>
    </source>
</evidence>
<evidence type="ECO:0000256" key="1">
    <source>
        <dbReference type="ARBA" id="ARBA00004141"/>
    </source>
</evidence>
<evidence type="ECO:0000313" key="9">
    <source>
        <dbReference type="Proteomes" id="UP000494329"/>
    </source>
</evidence>
<keyword evidence="9" id="KW-1185">Reference proteome</keyword>
<dbReference type="InterPro" id="IPR027469">
    <property type="entry name" value="Cation_efflux_TMD_sf"/>
</dbReference>
<dbReference type="EMBL" id="CADIKF010000011">
    <property type="protein sequence ID" value="CAB3753972.1"/>
    <property type="molecule type" value="Genomic_DNA"/>
</dbReference>
<evidence type="ECO:0000256" key="3">
    <source>
        <dbReference type="ARBA" id="ARBA00022692"/>
    </source>
</evidence>
<sequence length="236" mass="24892">MREAGHGSRDGTARVIMASAVLNTILAIVQGSAGYAAHSSGLLADAVHAMTDIGVDVMLLAACWLCRLNVSSRSARKSDAIEHVTLSGVGMVLIAAGIDIALCTQDWQPVAGPQALVALGIAIFSLISRGLLYRWMAQQARRNDSPVLTAASWHVRADALSSLVATVGIASVWFGSSRLDAIAAVLIGLVIAYGGVRLSLRGMAGLLRRYRPVRLYFDAEPGPAMRPPVVAEVEQH</sequence>
<feature type="transmembrane region" description="Helical" evidence="6">
    <location>
        <begin position="153"/>
        <end position="175"/>
    </location>
</feature>
<dbReference type="AlphaFoldDB" id="A0A6J5DLB4"/>
<evidence type="ECO:0000256" key="2">
    <source>
        <dbReference type="ARBA" id="ARBA00022448"/>
    </source>
</evidence>
<dbReference type="PANTHER" id="PTHR43840">
    <property type="entry name" value="MITOCHONDRIAL METAL TRANSPORTER 1-RELATED"/>
    <property type="match status" value="1"/>
</dbReference>
<feature type="transmembrane region" description="Helical" evidence="6">
    <location>
        <begin position="114"/>
        <end position="132"/>
    </location>
</feature>
<keyword evidence="3 6" id="KW-0812">Transmembrane</keyword>
<name>A0A6J5DLB4_9BURK</name>
<organism evidence="8 9">
    <name type="scientific">Paraburkholderia solisilvae</name>
    <dbReference type="NCBI Taxonomy" id="624376"/>
    <lineage>
        <taxon>Bacteria</taxon>
        <taxon>Pseudomonadati</taxon>
        <taxon>Pseudomonadota</taxon>
        <taxon>Betaproteobacteria</taxon>
        <taxon>Burkholderiales</taxon>
        <taxon>Burkholderiaceae</taxon>
        <taxon>Paraburkholderia</taxon>
    </lineage>
</organism>
<dbReference type="GO" id="GO:0016020">
    <property type="term" value="C:membrane"/>
    <property type="evidence" value="ECO:0007669"/>
    <property type="project" value="UniProtKB-SubCell"/>
</dbReference>
<feature type="transmembrane region" description="Helical" evidence="6">
    <location>
        <begin position="49"/>
        <end position="68"/>
    </location>
</feature>
<gene>
    <name evidence="8" type="ORF">LMG29739_01847</name>
</gene>
<accession>A0A6J5DLB4</accession>